<dbReference type="RefSeq" id="WP_151024120.1">
    <property type="nucleotide sequence ID" value="NZ_JACHIB010000015.1"/>
</dbReference>
<keyword evidence="1 4" id="KW-0413">Isomerase</keyword>
<dbReference type="PIRSF" id="PIRSF006386">
    <property type="entry name" value="HCCAis_GSTk"/>
    <property type="match status" value="1"/>
</dbReference>
<dbReference type="GO" id="GO:0004602">
    <property type="term" value="F:glutathione peroxidase activity"/>
    <property type="evidence" value="ECO:0007669"/>
    <property type="project" value="TreeGrafter"/>
</dbReference>
<dbReference type="SUPFAM" id="SSF52833">
    <property type="entry name" value="Thioredoxin-like"/>
    <property type="match status" value="1"/>
</dbReference>
<dbReference type="Gene3D" id="3.40.30.10">
    <property type="entry name" value="Glutaredoxin"/>
    <property type="match status" value="1"/>
</dbReference>
<dbReference type="GO" id="GO:0006749">
    <property type="term" value="P:glutathione metabolic process"/>
    <property type="evidence" value="ECO:0007669"/>
    <property type="project" value="TreeGrafter"/>
</dbReference>
<name>A0A7W9TPL1_CASDE</name>
<proteinExistence type="inferred from homology"/>
<sequence length="197" mass="22318">MKQLDYYFWLNSDWALLGADRLALLAQRQDVQVNYKPVDLLDVYARTGGIPLSQRSVQRQDYREQELRRWMPLLGMQINVTPRYMCPDASLASRFLIAAELLGYPVAQLHKEILAAQWCHEQDIAQADVLLGVAARLGLPGPAMMQRAAQPEAERQYRRYTDEAVSAGVFGSPSYVLAGEVFWGQDRLDFLDRALAG</sequence>
<dbReference type="InterPro" id="IPR051924">
    <property type="entry name" value="GST_Kappa/NadH"/>
</dbReference>
<evidence type="ECO:0000313" key="4">
    <source>
        <dbReference type="EMBL" id="MBB6084578.1"/>
    </source>
</evidence>
<feature type="active site" description="Nucleophile" evidence="2">
    <location>
        <position position="12"/>
    </location>
</feature>
<comment type="similarity">
    <text evidence="1">Belongs to the GST superfamily. NadH family.</text>
</comment>
<dbReference type="EMBL" id="JACHIB010000015">
    <property type="protein sequence ID" value="MBB6084578.1"/>
    <property type="molecule type" value="Genomic_DNA"/>
</dbReference>
<evidence type="ECO:0000313" key="5">
    <source>
        <dbReference type="Proteomes" id="UP000541136"/>
    </source>
</evidence>
<dbReference type="PANTHER" id="PTHR42943:SF13">
    <property type="entry name" value="GLUTATHIONE S-TRANSFERASE KAPPA-RELATED"/>
    <property type="match status" value="1"/>
</dbReference>
<dbReference type="InterPro" id="IPR014440">
    <property type="entry name" value="HCCAis_GSTk"/>
</dbReference>
<accession>A0A7W9TPL1</accession>
<dbReference type="GO" id="GO:0018845">
    <property type="term" value="F:2-hydroxychromene-2-carboxylate isomerase activity"/>
    <property type="evidence" value="ECO:0007669"/>
    <property type="project" value="UniProtKB-UniRule"/>
</dbReference>
<organism evidence="4 5">
    <name type="scientific">Castellaniella defragrans</name>
    <name type="common">Alcaligenes defragrans</name>
    <dbReference type="NCBI Taxonomy" id="75697"/>
    <lineage>
        <taxon>Bacteria</taxon>
        <taxon>Pseudomonadati</taxon>
        <taxon>Pseudomonadota</taxon>
        <taxon>Betaproteobacteria</taxon>
        <taxon>Burkholderiales</taxon>
        <taxon>Alcaligenaceae</taxon>
        <taxon>Castellaniella</taxon>
    </lineage>
</organism>
<comment type="catalytic activity">
    <reaction evidence="1">
        <text>2-hydroxychromene-2-carboxylate = (3E)-4-(2-hydroxyphenyl)-2-oxobut-3-enoate</text>
        <dbReference type="Rhea" id="RHEA:27401"/>
        <dbReference type="ChEBI" id="CHEBI:59350"/>
        <dbReference type="ChEBI" id="CHEBI:59353"/>
        <dbReference type="EC" id="5.99.1.4"/>
    </reaction>
</comment>
<comment type="caution">
    <text evidence="4">The sequence shown here is derived from an EMBL/GenBank/DDBJ whole genome shotgun (WGS) entry which is preliminary data.</text>
</comment>
<evidence type="ECO:0000256" key="2">
    <source>
        <dbReference type="PIRSR" id="PIRSR006386-1"/>
    </source>
</evidence>
<dbReference type="PANTHER" id="PTHR42943">
    <property type="entry name" value="GLUTATHIONE S-TRANSFERASE KAPPA"/>
    <property type="match status" value="1"/>
</dbReference>
<evidence type="ECO:0000256" key="1">
    <source>
        <dbReference type="PIRNR" id="PIRNR006386"/>
    </source>
</evidence>
<dbReference type="InterPro" id="IPR001853">
    <property type="entry name" value="DSBA-like_thioredoxin_dom"/>
</dbReference>
<dbReference type="InterPro" id="IPR044087">
    <property type="entry name" value="NahD-like"/>
</dbReference>
<dbReference type="AlphaFoldDB" id="A0A7W9TPL1"/>
<reference evidence="4 5" key="1">
    <citation type="submission" date="2020-08" db="EMBL/GenBank/DDBJ databases">
        <title>Genomic Encyclopedia of Type Strains, Phase IV (KMG-IV): sequencing the most valuable type-strain genomes for metagenomic binning, comparative biology and taxonomic classification.</title>
        <authorList>
            <person name="Goeker M."/>
        </authorList>
    </citation>
    <scope>NUCLEOTIDE SEQUENCE [LARGE SCALE GENOMIC DNA]</scope>
    <source>
        <strain evidence="4 5">DSM 12141</strain>
    </source>
</reference>
<gene>
    <name evidence="4" type="ORF">HNR28_002624</name>
</gene>
<dbReference type="GO" id="GO:1901170">
    <property type="term" value="P:naphthalene catabolic process"/>
    <property type="evidence" value="ECO:0007669"/>
    <property type="project" value="InterPro"/>
</dbReference>
<dbReference type="CDD" id="cd03022">
    <property type="entry name" value="DsbA_HCCA_Iso"/>
    <property type="match status" value="1"/>
</dbReference>
<protein>
    <recommendedName>
        <fullName evidence="1">2-hydroxychromene-2-carboxylate isomerase</fullName>
        <ecNumber evidence="1">5.99.1.4</ecNumber>
    </recommendedName>
</protein>
<dbReference type="Proteomes" id="UP000541136">
    <property type="component" value="Unassembled WGS sequence"/>
</dbReference>
<evidence type="ECO:0000259" key="3">
    <source>
        <dbReference type="Pfam" id="PF01323"/>
    </source>
</evidence>
<dbReference type="InterPro" id="IPR036249">
    <property type="entry name" value="Thioredoxin-like_sf"/>
</dbReference>
<dbReference type="GO" id="GO:0004364">
    <property type="term" value="F:glutathione transferase activity"/>
    <property type="evidence" value="ECO:0007669"/>
    <property type="project" value="TreeGrafter"/>
</dbReference>
<dbReference type="EC" id="5.99.1.4" evidence="1"/>
<feature type="domain" description="DSBA-like thioredoxin" evidence="3">
    <location>
        <begin position="4"/>
        <end position="196"/>
    </location>
</feature>
<dbReference type="Pfam" id="PF01323">
    <property type="entry name" value="DSBA"/>
    <property type="match status" value="1"/>
</dbReference>